<organism evidence="2 3">
    <name type="scientific">Desulfonema magnum</name>
    <dbReference type="NCBI Taxonomy" id="45655"/>
    <lineage>
        <taxon>Bacteria</taxon>
        <taxon>Pseudomonadati</taxon>
        <taxon>Thermodesulfobacteriota</taxon>
        <taxon>Desulfobacteria</taxon>
        <taxon>Desulfobacterales</taxon>
        <taxon>Desulfococcaceae</taxon>
        <taxon>Desulfonema</taxon>
    </lineage>
</organism>
<reference evidence="2" key="1">
    <citation type="journal article" date="2021" name="Microb. Physiol.">
        <title>Proteogenomic Insights into the Physiology of Marine, Sulfate-Reducing, Filamentous Desulfonema limicola and Desulfonema magnum.</title>
        <authorList>
            <person name="Schnaars V."/>
            <person name="Wohlbrand L."/>
            <person name="Scheve S."/>
            <person name="Hinrichs C."/>
            <person name="Reinhardt R."/>
            <person name="Rabus R."/>
        </authorList>
    </citation>
    <scope>NUCLEOTIDE SEQUENCE</scope>
    <source>
        <strain evidence="2">4be13</strain>
    </source>
</reference>
<protein>
    <submittedName>
        <fullName evidence="2">Metal dependent phosphohydrolase</fullName>
    </submittedName>
</protein>
<dbReference type="SUPFAM" id="SSF109604">
    <property type="entry name" value="HD-domain/PDEase-like"/>
    <property type="match status" value="1"/>
</dbReference>
<name>A0A975BWK6_9BACT</name>
<evidence type="ECO:0000313" key="3">
    <source>
        <dbReference type="Proteomes" id="UP000663722"/>
    </source>
</evidence>
<evidence type="ECO:0000313" key="2">
    <source>
        <dbReference type="EMBL" id="QTA93064.1"/>
    </source>
</evidence>
<sequence length="202" mass="23231">MNKSIEKRLEEIAKPLLRKGRKGDWEHVTRTLDYGRYLLQHEEGEADIIIPALYLHDIGWSQIKFQDFTNAPPALANHTRSKYLHMERGAELANKILQDIGYNPVKRCVIVSIISVHDIPEKIFAMENPSATLVMEADRLDRYGLESLRRFEDIFGPDYLKGEDGQHWIAYLREGLKSWFKTRTGITSSKALAKNSGLFNCV</sequence>
<proteinExistence type="predicted"/>
<dbReference type="Proteomes" id="UP000663722">
    <property type="component" value="Chromosome"/>
</dbReference>
<keyword evidence="3" id="KW-1185">Reference proteome</keyword>
<dbReference type="InterPro" id="IPR006674">
    <property type="entry name" value="HD_domain"/>
</dbReference>
<dbReference type="RefSeq" id="WP_207680168.1">
    <property type="nucleotide sequence ID" value="NZ_CP061800.1"/>
</dbReference>
<evidence type="ECO:0000259" key="1">
    <source>
        <dbReference type="Pfam" id="PF01966"/>
    </source>
</evidence>
<dbReference type="Gene3D" id="1.10.3210.10">
    <property type="entry name" value="Hypothetical protein af1432"/>
    <property type="match status" value="1"/>
</dbReference>
<dbReference type="EMBL" id="CP061800">
    <property type="protein sequence ID" value="QTA93064.1"/>
    <property type="molecule type" value="Genomic_DNA"/>
</dbReference>
<dbReference type="KEGG" id="dmm:dnm_091590"/>
<accession>A0A975BWK6</accession>
<feature type="domain" description="HD" evidence="1">
    <location>
        <begin position="25"/>
        <end position="142"/>
    </location>
</feature>
<gene>
    <name evidence="2" type="ORF">dnm_091590</name>
</gene>
<dbReference type="AlphaFoldDB" id="A0A975BWK6"/>
<dbReference type="Pfam" id="PF01966">
    <property type="entry name" value="HD"/>
    <property type="match status" value="1"/>
</dbReference>